<proteinExistence type="predicted"/>
<dbReference type="OrthoDB" id="2442568at2759"/>
<gene>
    <name evidence="2" type="ORF">FWILDA_LOCUS10724</name>
</gene>
<accession>A0A9W4SVB6</accession>
<feature type="region of interest" description="Disordered" evidence="1">
    <location>
        <begin position="91"/>
        <end position="111"/>
    </location>
</feature>
<dbReference type="EMBL" id="CAMKVN010002819">
    <property type="protein sequence ID" value="CAI2182730.1"/>
    <property type="molecule type" value="Genomic_DNA"/>
</dbReference>
<evidence type="ECO:0000256" key="1">
    <source>
        <dbReference type="SAM" id="MobiDB-lite"/>
    </source>
</evidence>
<keyword evidence="3" id="KW-1185">Reference proteome</keyword>
<evidence type="ECO:0000313" key="3">
    <source>
        <dbReference type="Proteomes" id="UP001153678"/>
    </source>
</evidence>
<name>A0A9W4SVB6_9GLOM</name>
<evidence type="ECO:0000313" key="2">
    <source>
        <dbReference type="EMBL" id="CAI2182730.1"/>
    </source>
</evidence>
<dbReference type="AlphaFoldDB" id="A0A9W4SVB6"/>
<organism evidence="2 3">
    <name type="scientific">Funneliformis geosporum</name>
    <dbReference type="NCBI Taxonomy" id="1117311"/>
    <lineage>
        <taxon>Eukaryota</taxon>
        <taxon>Fungi</taxon>
        <taxon>Fungi incertae sedis</taxon>
        <taxon>Mucoromycota</taxon>
        <taxon>Glomeromycotina</taxon>
        <taxon>Glomeromycetes</taxon>
        <taxon>Glomerales</taxon>
        <taxon>Glomeraceae</taxon>
        <taxon>Funneliformis</taxon>
    </lineage>
</organism>
<sequence>MNLNRNLPKTYTVMRPMRYLVTSTMNSSEPNFLGNEQKEDEDKVYNRNEQTISGTTNQISHTKTAYDRETINPNQEIHEFKKINHQDSLEWSAANENISDTNKKKSSQPVG</sequence>
<comment type="caution">
    <text evidence="2">The sequence shown here is derived from an EMBL/GenBank/DDBJ whole genome shotgun (WGS) entry which is preliminary data.</text>
</comment>
<dbReference type="Proteomes" id="UP001153678">
    <property type="component" value="Unassembled WGS sequence"/>
</dbReference>
<protein>
    <submittedName>
        <fullName evidence="2">5702_t:CDS:1</fullName>
    </submittedName>
</protein>
<reference evidence="2" key="1">
    <citation type="submission" date="2022-08" db="EMBL/GenBank/DDBJ databases">
        <authorList>
            <person name="Kallberg Y."/>
            <person name="Tangrot J."/>
            <person name="Rosling A."/>
        </authorList>
    </citation>
    <scope>NUCLEOTIDE SEQUENCE</scope>
    <source>
        <strain evidence="2">Wild A</strain>
    </source>
</reference>